<dbReference type="Proteomes" id="UP001197236">
    <property type="component" value="Unassembled WGS sequence"/>
</dbReference>
<reference evidence="2 3" key="1">
    <citation type="submission" date="2021-07" db="EMBL/GenBank/DDBJ databases">
        <title>A novel phosphonate cluster across the Pantoea species complex is important for pathogenicity in onion.</title>
        <authorList>
            <person name="Zhao M."/>
            <person name="Stice S."/>
            <person name="Shin G.Y."/>
            <person name="Coutinho T."/>
            <person name="Gitaitis R."/>
            <person name="Kvitko B."/>
            <person name="Dutta B."/>
        </authorList>
    </citation>
    <scope>NUCLEOTIDE SEQUENCE [LARGE SCALE GENOMIC DNA]</scope>
    <source>
        <strain evidence="2 3">BD 382</strain>
    </source>
</reference>
<comment type="caution">
    <text evidence="2">The sequence shown here is derived from an EMBL/GenBank/DDBJ whole genome shotgun (WGS) entry which is preliminary data.</text>
</comment>
<gene>
    <name evidence="2" type="ORF">KYI95_19810</name>
</gene>
<organism evidence="2 3">
    <name type="scientific">Pantoea allii</name>
    <dbReference type="NCBI Taxonomy" id="574096"/>
    <lineage>
        <taxon>Bacteria</taxon>
        <taxon>Pseudomonadati</taxon>
        <taxon>Pseudomonadota</taxon>
        <taxon>Gammaproteobacteria</taxon>
        <taxon>Enterobacterales</taxon>
        <taxon>Erwiniaceae</taxon>
        <taxon>Pantoea</taxon>
    </lineage>
</organism>
<evidence type="ECO:0000256" key="1">
    <source>
        <dbReference type="SAM" id="Phobius"/>
    </source>
</evidence>
<feature type="transmembrane region" description="Helical" evidence="1">
    <location>
        <begin position="61"/>
        <end position="81"/>
    </location>
</feature>
<evidence type="ECO:0000313" key="3">
    <source>
        <dbReference type="Proteomes" id="UP001197236"/>
    </source>
</evidence>
<keyword evidence="3" id="KW-1185">Reference proteome</keyword>
<dbReference type="RefSeq" id="WP_029571048.1">
    <property type="nucleotide sequence ID" value="NZ_CP193912.1"/>
</dbReference>
<keyword evidence="1" id="KW-1133">Transmembrane helix</keyword>
<keyword evidence="1" id="KW-0812">Transmembrane</keyword>
<proteinExistence type="predicted"/>
<dbReference type="EMBL" id="JAHVXZ010000016">
    <property type="protein sequence ID" value="MBW1259421.1"/>
    <property type="molecule type" value="Genomic_DNA"/>
</dbReference>
<accession>A0ABS6VJC2</accession>
<name>A0ABS6VJC2_9GAMM</name>
<sequence length="93" mass="9711">MTEEPLTLNRLESVLLLVCASFLAASGLYAWLVCELTGGGLLILSAGANAGLICAVRDFPLLFLISLAGGAGCGALISITLRRNGFMTEHPFN</sequence>
<feature type="transmembrane region" description="Helical" evidence="1">
    <location>
        <begin position="12"/>
        <end position="32"/>
    </location>
</feature>
<protein>
    <submittedName>
        <fullName evidence="2">Uncharacterized protein</fullName>
    </submittedName>
</protein>
<keyword evidence="1" id="KW-0472">Membrane</keyword>
<evidence type="ECO:0000313" key="2">
    <source>
        <dbReference type="EMBL" id="MBW1259421.1"/>
    </source>
</evidence>